<protein>
    <submittedName>
        <fullName evidence="2">Uncharacterized protein</fullName>
    </submittedName>
</protein>
<proteinExistence type="predicted"/>
<feature type="region of interest" description="Disordered" evidence="1">
    <location>
        <begin position="29"/>
        <end position="59"/>
    </location>
</feature>
<reference evidence="2 3" key="1">
    <citation type="submission" date="2020-04" db="EMBL/GenBank/DDBJ databases">
        <title>Perkinsus olseni comparative genomics.</title>
        <authorList>
            <person name="Bogema D.R."/>
        </authorList>
    </citation>
    <scope>NUCLEOTIDE SEQUENCE [LARGE SCALE GENOMIC DNA]</scope>
    <source>
        <strain evidence="2">ATCC PRA-205</strain>
    </source>
</reference>
<dbReference type="EMBL" id="JABANM010027704">
    <property type="protein sequence ID" value="KAF4710883.1"/>
    <property type="molecule type" value="Genomic_DNA"/>
</dbReference>
<evidence type="ECO:0000256" key="1">
    <source>
        <dbReference type="SAM" id="MobiDB-lite"/>
    </source>
</evidence>
<accession>A0A7J6QRI3</accession>
<comment type="caution">
    <text evidence="2">The sequence shown here is derived from an EMBL/GenBank/DDBJ whole genome shotgun (WGS) entry which is preliminary data.</text>
</comment>
<feature type="non-terminal residue" evidence="2">
    <location>
        <position position="1"/>
    </location>
</feature>
<dbReference type="Proteomes" id="UP000574390">
    <property type="component" value="Unassembled WGS sequence"/>
</dbReference>
<name>A0A7J6QRI3_PEROL</name>
<evidence type="ECO:0000313" key="2">
    <source>
        <dbReference type="EMBL" id="KAF4710883.1"/>
    </source>
</evidence>
<gene>
    <name evidence="2" type="ORF">FOZ62_008432</name>
</gene>
<sequence>MTDYPTVTISPAVHRPSLSLPLPDRKLASKAPLCEGEETRSSITRSSSPGYEWANSDPPIQRPASFPHNKLFLPVAVRPRRGCLCNQVLTNAEVPSPYSAEDYDLDDTDDCDSPFNWTKFDAFDRFRFDAVGVCKSSGQHIIIDGDTRRLINSQSRDYSEETDAFRSYWDPSNYEAWRNRRMETRHRSMRSTSSTIKYNPWPYAVRRAERRAHNAYKARAYLSWKDWLRENASG</sequence>
<evidence type="ECO:0000313" key="3">
    <source>
        <dbReference type="Proteomes" id="UP000574390"/>
    </source>
</evidence>
<organism evidence="2 3">
    <name type="scientific">Perkinsus olseni</name>
    <name type="common">Perkinsus atlanticus</name>
    <dbReference type="NCBI Taxonomy" id="32597"/>
    <lineage>
        <taxon>Eukaryota</taxon>
        <taxon>Sar</taxon>
        <taxon>Alveolata</taxon>
        <taxon>Perkinsozoa</taxon>
        <taxon>Perkinsea</taxon>
        <taxon>Perkinsida</taxon>
        <taxon>Perkinsidae</taxon>
        <taxon>Perkinsus</taxon>
    </lineage>
</organism>
<dbReference type="AlphaFoldDB" id="A0A7J6QRI3"/>